<evidence type="ECO:0000256" key="3">
    <source>
        <dbReference type="ARBA" id="ARBA00023015"/>
    </source>
</evidence>
<feature type="domain" description="Zn(2)-C6 fungal-type" evidence="8">
    <location>
        <begin position="56"/>
        <end position="85"/>
    </location>
</feature>
<evidence type="ECO:0000256" key="4">
    <source>
        <dbReference type="ARBA" id="ARBA00023125"/>
    </source>
</evidence>
<protein>
    <recommendedName>
        <fullName evidence="8">Zn(2)-C6 fungal-type domain-containing protein</fullName>
    </recommendedName>
</protein>
<comment type="caution">
    <text evidence="9">The sequence shown here is derived from an EMBL/GenBank/DDBJ whole genome shotgun (WGS) entry which is preliminary data.</text>
</comment>
<evidence type="ECO:0000313" key="9">
    <source>
        <dbReference type="EMBL" id="CAK7235763.1"/>
    </source>
</evidence>
<feature type="compositionally biased region" description="Low complexity" evidence="7">
    <location>
        <begin position="31"/>
        <end position="41"/>
    </location>
</feature>
<dbReference type="EMBL" id="CAWUHD010000153">
    <property type="protein sequence ID" value="CAK7235763.1"/>
    <property type="molecule type" value="Genomic_DNA"/>
</dbReference>
<dbReference type="InterPro" id="IPR007219">
    <property type="entry name" value="XnlR_reg_dom"/>
</dbReference>
<feature type="region of interest" description="Disordered" evidence="7">
    <location>
        <begin position="90"/>
        <end position="134"/>
    </location>
</feature>
<dbReference type="Pfam" id="PF04082">
    <property type="entry name" value="Fungal_trans"/>
    <property type="match status" value="1"/>
</dbReference>
<dbReference type="InterPro" id="IPR051711">
    <property type="entry name" value="Stress_Response_Reg"/>
</dbReference>
<dbReference type="PROSITE" id="PS50048">
    <property type="entry name" value="ZN2_CY6_FUNGAL_2"/>
    <property type="match status" value="1"/>
</dbReference>
<gene>
    <name evidence="9" type="ORF">SEUCBS140593_009390</name>
</gene>
<dbReference type="CDD" id="cd00067">
    <property type="entry name" value="GAL4"/>
    <property type="match status" value="1"/>
</dbReference>
<dbReference type="Pfam" id="PF00172">
    <property type="entry name" value="Zn_clus"/>
    <property type="match status" value="1"/>
</dbReference>
<dbReference type="PANTHER" id="PTHR47540:SF2">
    <property type="entry name" value="ZN(II)2CYS6 TRANSCRIPTION FACTOR (EUROFUNG)"/>
    <property type="match status" value="1"/>
</dbReference>
<feature type="compositionally biased region" description="Polar residues" evidence="7">
    <location>
        <begin position="11"/>
        <end position="23"/>
    </location>
</feature>
<dbReference type="PANTHER" id="PTHR47540">
    <property type="entry name" value="THIAMINE REPRESSIBLE GENES REGULATORY PROTEIN THI5"/>
    <property type="match status" value="1"/>
</dbReference>
<dbReference type="Proteomes" id="UP001642482">
    <property type="component" value="Unassembled WGS sequence"/>
</dbReference>
<feature type="compositionally biased region" description="Basic and acidic residues" evidence="7">
    <location>
        <begin position="106"/>
        <end position="128"/>
    </location>
</feature>
<dbReference type="SUPFAM" id="SSF57701">
    <property type="entry name" value="Zn2/Cys6 DNA-binding domain"/>
    <property type="match status" value="1"/>
</dbReference>
<proteinExistence type="predicted"/>
<evidence type="ECO:0000313" key="10">
    <source>
        <dbReference type="Proteomes" id="UP001642482"/>
    </source>
</evidence>
<dbReference type="PROSITE" id="PS00463">
    <property type="entry name" value="ZN2_CY6_FUNGAL_1"/>
    <property type="match status" value="1"/>
</dbReference>
<keyword evidence="10" id="KW-1185">Reference proteome</keyword>
<dbReference type="InterPro" id="IPR001138">
    <property type="entry name" value="Zn2Cys6_DnaBD"/>
</dbReference>
<dbReference type="SMART" id="SM00066">
    <property type="entry name" value="GAL4"/>
    <property type="match status" value="1"/>
</dbReference>
<keyword evidence="3" id="KW-0805">Transcription regulation</keyword>
<evidence type="ECO:0000256" key="6">
    <source>
        <dbReference type="ARBA" id="ARBA00023242"/>
    </source>
</evidence>
<dbReference type="SMART" id="SM00906">
    <property type="entry name" value="Fungal_trans"/>
    <property type="match status" value="1"/>
</dbReference>
<organism evidence="9 10">
    <name type="scientific">Sporothrix eucalyptigena</name>
    <dbReference type="NCBI Taxonomy" id="1812306"/>
    <lineage>
        <taxon>Eukaryota</taxon>
        <taxon>Fungi</taxon>
        <taxon>Dikarya</taxon>
        <taxon>Ascomycota</taxon>
        <taxon>Pezizomycotina</taxon>
        <taxon>Sordariomycetes</taxon>
        <taxon>Sordariomycetidae</taxon>
        <taxon>Ophiostomatales</taxon>
        <taxon>Ophiostomataceae</taxon>
        <taxon>Sporothrix</taxon>
    </lineage>
</organism>
<dbReference type="CDD" id="cd12148">
    <property type="entry name" value="fungal_TF_MHR"/>
    <property type="match status" value="1"/>
</dbReference>
<keyword evidence="5" id="KW-0804">Transcription</keyword>
<dbReference type="InterPro" id="IPR036864">
    <property type="entry name" value="Zn2-C6_fun-type_DNA-bd_sf"/>
</dbReference>
<evidence type="ECO:0000256" key="1">
    <source>
        <dbReference type="ARBA" id="ARBA00004123"/>
    </source>
</evidence>
<reference evidence="9 10" key="1">
    <citation type="submission" date="2024-01" db="EMBL/GenBank/DDBJ databases">
        <authorList>
            <person name="Allen C."/>
            <person name="Tagirdzhanova G."/>
        </authorList>
    </citation>
    <scope>NUCLEOTIDE SEQUENCE [LARGE SCALE GENOMIC DNA]</scope>
</reference>
<sequence length="731" mass="81053">MQDPNGHPTPVSETSPASATTVGSRRKRSTPKSTASPAATALGPGNRRKVVKVSRACDSCKAKKLKCSGTVPCDTCSKKKLDCLYQAQYRRGRPPTPPVSVAQSRTETDLGTVEHTRPSGYHPERSRTDGAPSRASPELATAVIEGQFFDPTSNLTFLHRAWKRFSLQKGGSIPNVLTDSERLQPLMSAGDKPFAVGSHQQDALPDRQAALETLALYFEKCVVTYRFLHQPSCTNWLNAVLDNVQNNVPLHSNVGHAKAAAVHSLLAIATLRRQSLAAHVSRGHVQGSALTESDTHFCVASRLTGEETGLPRLESVQARLLQILYLLQTGRMNQAWYLFGSTVPIVSALGLHRRARGGGSPTADYIVAQCRKRTFWVVYTIDKYLAVLFGRPRLVHDDDIDQDYPDRVNDEDMTMQGPAKAEASMEPHIDSLISHAKIARIIDKISREVYSLKSRPKHERLSAAQHFTRQVYEWQEALPPHLGTVRPSSLIPVFRRQAIAMKMAYCHAIMHANRPFLLGQDEQTSAQALQESVRECIAAAHTALETVDAMVSDGSVFYALWWTPYVTICALAVVYVWEIQHKAQSELATEDRSLFALAERCQSHLARTADAYSPSSRYNIILEELRREARQDPSQMMQQQQQGSDVLRSQQQVMASDGSEGLDLSMQIASAMQPGLMQVFQDNFQGPSHLDAMPNSLNDWQATDWLELDSLAFGPFPSAFEDSTDVWMPNV</sequence>
<evidence type="ECO:0000256" key="2">
    <source>
        <dbReference type="ARBA" id="ARBA00022723"/>
    </source>
</evidence>
<evidence type="ECO:0000256" key="7">
    <source>
        <dbReference type="SAM" id="MobiDB-lite"/>
    </source>
</evidence>
<keyword evidence="4" id="KW-0238">DNA-binding</keyword>
<dbReference type="Gene3D" id="4.10.240.10">
    <property type="entry name" value="Zn(2)-C6 fungal-type DNA-binding domain"/>
    <property type="match status" value="1"/>
</dbReference>
<keyword evidence="2" id="KW-0479">Metal-binding</keyword>
<comment type="subcellular location">
    <subcellularLocation>
        <location evidence="1">Nucleus</location>
    </subcellularLocation>
</comment>
<keyword evidence="6" id="KW-0539">Nucleus</keyword>
<feature type="region of interest" description="Disordered" evidence="7">
    <location>
        <begin position="1"/>
        <end position="48"/>
    </location>
</feature>
<evidence type="ECO:0000256" key="5">
    <source>
        <dbReference type="ARBA" id="ARBA00023163"/>
    </source>
</evidence>
<name>A0ABP0CUQ1_9PEZI</name>
<evidence type="ECO:0000259" key="8">
    <source>
        <dbReference type="PROSITE" id="PS50048"/>
    </source>
</evidence>
<accession>A0ABP0CUQ1</accession>